<protein>
    <submittedName>
        <fullName evidence="3">Uncharacterized protein</fullName>
    </submittedName>
</protein>
<name>A0A8H7LNE4_9AGAM</name>
<keyword evidence="2" id="KW-1133">Transmembrane helix</keyword>
<dbReference type="AlphaFoldDB" id="A0A8H7LNE4"/>
<sequence length="325" mass="35784">MKILPNAPRTPKDNTAERSIASHWNPTMFSPAANSIRQRLLGRIITTSLEHPPNLTDCERIEDAVKDLDPGTLSGADEVAFYDLQEHEDRYEVLLSTSFDFSSLAFTQNLAPTSTPTNVDVESIINALPANNPGTQKFVYRLNAMKMLLGCVQATQCAHPALMGQRSALITALTVDIDDFVQSGMNQWALCTTEATKRHGLRVVHAANRRDFVYSSPLALSIMVLTALIHSIMGVSRESCDFILASLKAILLMAANMQDAQAQRFIMQHLSHAPNTLATTLHLLNLPPPLQLYVVCPHCSALYQEFDHAQLPGTCTARNFDSPVC</sequence>
<dbReference type="Proteomes" id="UP000650582">
    <property type="component" value="Unassembled WGS sequence"/>
</dbReference>
<feature type="region of interest" description="Disordered" evidence="1">
    <location>
        <begin position="1"/>
        <end position="23"/>
    </location>
</feature>
<feature type="transmembrane region" description="Helical" evidence="2">
    <location>
        <begin position="212"/>
        <end position="233"/>
    </location>
</feature>
<feature type="non-terminal residue" evidence="3">
    <location>
        <position position="1"/>
    </location>
</feature>
<evidence type="ECO:0000256" key="2">
    <source>
        <dbReference type="SAM" id="Phobius"/>
    </source>
</evidence>
<evidence type="ECO:0000313" key="3">
    <source>
        <dbReference type="EMBL" id="KAF8686772.1"/>
    </source>
</evidence>
<gene>
    <name evidence="3" type="ORF">RHS04_00004</name>
</gene>
<keyword evidence="2" id="KW-0812">Transmembrane</keyword>
<accession>A0A8H7LNE4</accession>
<evidence type="ECO:0000256" key="1">
    <source>
        <dbReference type="SAM" id="MobiDB-lite"/>
    </source>
</evidence>
<proteinExistence type="predicted"/>
<dbReference type="EMBL" id="JACYCC010000004">
    <property type="protein sequence ID" value="KAF8686772.1"/>
    <property type="molecule type" value="Genomic_DNA"/>
</dbReference>
<reference evidence="3" key="1">
    <citation type="submission" date="2020-09" db="EMBL/GenBank/DDBJ databases">
        <title>Comparative genome analyses of four rice-infecting Rhizoctonia solani isolates reveal extensive enrichment of homogalacturonan modification genes.</title>
        <authorList>
            <person name="Lee D.-Y."/>
            <person name="Jeon J."/>
            <person name="Kim K.-T."/>
            <person name="Cheong K."/>
            <person name="Song H."/>
            <person name="Choi G."/>
            <person name="Ko J."/>
            <person name="Opiyo S.O."/>
            <person name="Zuo S."/>
            <person name="Madhav S."/>
            <person name="Lee Y.-H."/>
            <person name="Wang G.-L."/>
        </authorList>
    </citation>
    <scope>NUCLEOTIDE SEQUENCE</scope>
    <source>
        <strain evidence="3">AG1-IA YN-7</strain>
    </source>
</reference>
<keyword evidence="2" id="KW-0472">Membrane</keyword>
<evidence type="ECO:0000313" key="4">
    <source>
        <dbReference type="Proteomes" id="UP000650582"/>
    </source>
</evidence>
<organism evidence="3 4">
    <name type="scientific">Rhizoctonia solani</name>
    <dbReference type="NCBI Taxonomy" id="456999"/>
    <lineage>
        <taxon>Eukaryota</taxon>
        <taxon>Fungi</taxon>
        <taxon>Dikarya</taxon>
        <taxon>Basidiomycota</taxon>
        <taxon>Agaricomycotina</taxon>
        <taxon>Agaricomycetes</taxon>
        <taxon>Cantharellales</taxon>
        <taxon>Ceratobasidiaceae</taxon>
        <taxon>Rhizoctonia</taxon>
    </lineage>
</organism>
<comment type="caution">
    <text evidence="3">The sequence shown here is derived from an EMBL/GenBank/DDBJ whole genome shotgun (WGS) entry which is preliminary data.</text>
</comment>